<evidence type="ECO:0008006" key="5">
    <source>
        <dbReference type="Google" id="ProtNLM"/>
    </source>
</evidence>
<protein>
    <recommendedName>
        <fullName evidence="5">Por secretion system C-terminal sorting domain-containing protein</fullName>
    </recommendedName>
</protein>
<evidence type="ECO:0000256" key="2">
    <source>
        <dbReference type="SAM" id="SignalP"/>
    </source>
</evidence>
<evidence type="ECO:0000313" key="3">
    <source>
        <dbReference type="EMBL" id="MBP3191210.1"/>
    </source>
</evidence>
<dbReference type="EMBL" id="JAFIDN010000001">
    <property type="protein sequence ID" value="MBP3191210.1"/>
    <property type="molecule type" value="Genomic_DNA"/>
</dbReference>
<dbReference type="Gene3D" id="2.60.40.10">
    <property type="entry name" value="Immunoglobulins"/>
    <property type="match status" value="1"/>
</dbReference>
<dbReference type="Proteomes" id="UP000673975">
    <property type="component" value="Unassembled WGS sequence"/>
</dbReference>
<proteinExistence type="predicted"/>
<organism evidence="3 4">
    <name type="scientific">Natronogracilivirga saccharolytica</name>
    <dbReference type="NCBI Taxonomy" id="2812953"/>
    <lineage>
        <taxon>Bacteria</taxon>
        <taxon>Pseudomonadati</taxon>
        <taxon>Balneolota</taxon>
        <taxon>Balneolia</taxon>
        <taxon>Balneolales</taxon>
        <taxon>Cyclonatronaceae</taxon>
        <taxon>Natronogracilivirga</taxon>
    </lineage>
</organism>
<feature type="chain" id="PRO_5035233837" description="Por secretion system C-terminal sorting domain-containing protein" evidence="2">
    <location>
        <begin position="30"/>
        <end position="1314"/>
    </location>
</feature>
<evidence type="ECO:0000256" key="1">
    <source>
        <dbReference type="SAM" id="MobiDB-lite"/>
    </source>
</evidence>
<dbReference type="Gene3D" id="2.60.40.4070">
    <property type="match status" value="1"/>
</dbReference>
<reference evidence="3" key="1">
    <citation type="submission" date="2021-02" db="EMBL/GenBank/DDBJ databases">
        <title>Natronogracilivirga saccharolytica gen. nov. sp. nov. a new anaerobic, haloalkiliphilic carbohydrate-fermenting bacterium from soda lake and proposing of Cyclonatronumiaceae fam. nov. in the phylum Balneolaeota.</title>
        <authorList>
            <person name="Zhilina T.N."/>
            <person name="Sorokin D.Y."/>
            <person name="Zavarzina D.G."/>
            <person name="Toshchakov S.V."/>
            <person name="Kublanov I.V."/>
        </authorList>
    </citation>
    <scope>NUCLEOTIDE SEQUENCE</scope>
    <source>
        <strain evidence="3">Z-1702</strain>
    </source>
</reference>
<keyword evidence="4" id="KW-1185">Reference proteome</keyword>
<feature type="compositionally biased region" description="Polar residues" evidence="1">
    <location>
        <begin position="1097"/>
        <end position="1106"/>
    </location>
</feature>
<sequence>MKSYLFSRTMLKSSLLLFALLLIVQDVSSGQNGSDTDHQPGDERGSFEARRKMILDGNNLRATYHNFGWGGRLDGDAVDEVTYEFPRNTNRVYIALVAFFVGAEVNNQAETGPEQFPIVLTPNGRESPDGSSWDMNPVPGYYNPAVPEQFARSDRPETWPSVWPDKMDDETDPGWSGSWNGYFGKDQFSADQEFFYRASGNEYTRFSEPTNPDNLFRPDLTDPSRGGLGLIIDARIMAWSQTLINDVHFNIFEIRNDGSFDYDRMAFTLWIADLVGGGGNDLPEFDERSAISYLTHLEPRTGRSHFGDTRVGMAGIQFLETPGNSIDGIDNDGDSDNYLPGSGYYNPDNPDLMAPLLESNGGFFQNENVLFMEVIPEFQRNDFGTRRICPGDRIVLIDDDHSRIITEYPEGGGTFTSQGREFTLNGGCYDLTEDADQGTNDLFPDATNSDLFDNTLNGLIDETEELHLEKQFFDRAQRDFFRRPVRYINYMWDQYEVGDTLQRGLIVPNQKIRERMAEDENFRNLILDYQEALNLVHVNGGYRSPGAFDNYFRNHHTSAPMIDESREDYFDNNKAWDAMQDDVGLDGVPFSGARGEGDGFPTSGAGTPFPGEPNIDKTSVAESDMIGISSVTFPLAGSLGDGPSFARDGAFWRNRMLPGNLGDEAQPGDDTDILVTSSLFPLQRGQTERFSVAITVAQTNIADYDAPDGDRDKVNDNLDEAFNAYEADYQFATAPPAPNVTAVAGDGRVTLYWDDIAEEHFDRYLSRLPGNTEADARNFQGYKVYRSTDPGFQDILNITDARGNRIFRQPLAVFDLENEWSGLHPVDINGVKFNLGSNSGLQRKFVDENVVNGRRYYYAVTSYSFGNVQNDIAPSESPIFISINPDGSVDTGPNVNVVTPAASKAGYIDPENPEATPVRGTTSGRVFVEVIDPREIRVDDLYRVVFEDTLIPSGRDDRPDTLRTKNFSLLNISTGDSLIRESQNFNMEDNPVREGFRLTLDNAELELSVNMERSGWLENEEYEQGVHPFAFFLEGTPRASDYLVVFDELGVNQSIDTTYAGIDLPQKDVNFRIFNTSITDDDGNPIEVEFALNDAHNNPTATANDPNETEPGEFSAGPVRQGPFVNMRRDQIFIYEPVGDVQRELTWTLFMNPTTEGTGSNRTAISRNPRAGDTLQVFTRKPFTSLDVFEFRMSDIQVGMVDNEKIRDDLERIRVVPNPYIATNPYEPAPTMARPDQVRELHFTRLPVPGTIRIFTVSGELVQTIELTESNTFNGTYKWDMLTKDNLELAYGVYVYHIEVPGIGEHVSRFAVIK</sequence>
<gene>
    <name evidence="3" type="ORF">NATSA_00895</name>
</gene>
<keyword evidence="2" id="KW-0732">Signal</keyword>
<evidence type="ECO:0000313" key="4">
    <source>
        <dbReference type="Proteomes" id="UP000673975"/>
    </source>
</evidence>
<comment type="caution">
    <text evidence="3">The sequence shown here is derived from an EMBL/GenBank/DDBJ whole genome shotgun (WGS) entry which is preliminary data.</text>
</comment>
<accession>A0A8J7UTC9</accession>
<feature type="signal peptide" evidence="2">
    <location>
        <begin position="1"/>
        <end position="29"/>
    </location>
</feature>
<dbReference type="InterPro" id="IPR013783">
    <property type="entry name" value="Ig-like_fold"/>
</dbReference>
<dbReference type="RefSeq" id="WP_210509488.1">
    <property type="nucleotide sequence ID" value="NZ_JAFIDN010000001.1"/>
</dbReference>
<feature type="region of interest" description="Disordered" evidence="1">
    <location>
        <begin position="1097"/>
        <end position="1121"/>
    </location>
</feature>
<name>A0A8J7UTC9_9BACT</name>